<dbReference type="CDD" id="cd08517">
    <property type="entry name" value="PBP2_NikA_DppA_OppA_like_13"/>
    <property type="match status" value="1"/>
</dbReference>
<evidence type="ECO:0000313" key="6">
    <source>
        <dbReference type="Proteomes" id="UP001232156"/>
    </source>
</evidence>
<dbReference type="InterPro" id="IPR039424">
    <property type="entry name" value="SBP_5"/>
</dbReference>
<keyword evidence="6" id="KW-1185">Reference proteome</keyword>
<feature type="signal peptide" evidence="3">
    <location>
        <begin position="1"/>
        <end position="25"/>
    </location>
</feature>
<comment type="caution">
    <text evidence="5">The sequence shown here is derived from an EMBL/GenBank/DDBJ whole genome shotgun (WGS) entry which is preliminary data.</text>
</comment>
<accession>A0ABU1D7N5</accession>
<protein>
    <submittedName>
        <fullName evidence="5">ABC transporter substrate-binding protein</fullName>
    </submittedName>
</protein>
<dbReference type="InterPro" id="IPR000914">
    <property type="entry name" value="SBP_5_dom"/>
</dbReference>
<name>A0ABU1D7N5_9BURK</name>
<organism evidence="5 6">
    <name type="scientific">Yanghanlia caeni</name>
    <dbReference type="NCBI Taxonomy" id="3064283"/>
    <lineage>
        <taxon>Bacteria</taxon>
        <taxon>Pseudomonadati</taxon>
        <taxon>Pseudomonadota</taxon>
        <taxon>Betaproteobacteria</taxon>
        <taxon>Burkholderiales</taxon>
        <taxon>Alcaligenaceae</taxon>
        <taxon>Yanghanlia</taxon>
    </lineage>
</organism>
<proteinExistence type="inferred from homology"/>
<evidence type="ECO:0000313" key="5">
    <source>
        <dbReference type="EMBL" id="MDR4126390.1"/>
    </source>
</evidence>
<reference evidence="5 6" key="1">
    <citation type="submission" date="2023-08" db="EMBL/GenBank/DDBJ databases">
        <title>Alcaligenaceae gen. nov., a novel taxon isolated from the sludge of Yixing Pesticide Factory.</title>
        <authorList>
            <person name="Ruan L."/>
        </authorList>
    </citation>
    <scope>NUCLEOTIDE SEQUENCE [LARGE SCALE GENOMIC DNA]</scope>
    <source>
        <strain evidence="5 6">LG-2</strain>
    </source>
</reference>
<dbReference type="SUPFAM" id="SSF53850">
    <property type="entry name" value="Periplasmic binding protein-like II"/>
    <property type="match status" value="1"/>
</dbReference>
<dbReference type="InterPro" id="IPR030678">
    <property type="entry name" value="Peptide/Ni-bd"/>
</dbReference>
<evidence type="ECO:0000256" key="2">
    <source>
        <dbReference type="ARBA" id="ARBA00022729"/>
    </source>
</evidence>
<feature type="chain" id="PRO_5046667006" evidence="3">
    <location>
        <begin position="26"/>
        <end position="541"/>
    </location>
</feature>
<evidence type="ECO:0000256" key="1">
    <source>
        <dbReference type="ARBA" id="ARBA00005695"/>
    </source>
</evidence>
<dbReference type="Gene3D" id="3.40.190.10">
    <property type="entry name" value="Periplasmic binding protein-like II"/>
    <property type="match status" value="1"/>
</dbReference>
<evidence type="ECO:0000259" key="4">
    <source>
        <dbReference type="Pfam" id="PF00496"/>
    </source>
</evidence>
<dbReference type="PROSITE" id="PS51318">
    <property type="entry name" value="TAT"/>
    <property type="match status" value="1"/>
</dbReference>
<dbReference type="Pfam" id="PF00496">
    <property type="entry name" value="SBP_bac_5"/>
    <property type="match status" value="1"/>
</dbReference>
<comment type="similarity">
    <text evidence="1">Belongs to the bacterial solute-binding protein 5 family.</text>
</comment>
<sequence length="541" mass="59786">MTLSRRTFLSQASLATLLAGVPAWARSAAQQAVAGGSHETHNGIVNFAITPEPPVLVSFANTSGTSVTVSSKVVEGLLEYDRQLRPQPQLATAWEISADGLTYTFTLRPDVRWHDGEPFTAQDVIFSLQAARKYHPRGAATFANLHDIEAPDPLTVRLHLSKPAPYLILALAAGETPILPAHRYTLENALQNPLNSAPIGTGPYRFKEWSRGSHIIYERNPEYWLAGHPKVQTIIFRVMPDSAARLNGFKNQSIDIGAHSPVPLSEIPRLGEFPHLAVSTDGYEDNATITALEFNLDREHLARLPVRQAIAHALNREQIKKIAFYGYADVTVAPISKRSFPNYHLDIADPYPYDVERANALLDEAGYPRRAGGHRFALNLHSNPFNPGFVRTAAYIRSALARIGIQVTLHEQDPGSYIRSVYTNREFDITVSGVSTMFDPTVGLQRIYYSKSFDPAIPFSNANHYHNPEVDRLLEAAAVEADDTKRAEQFKAFQEIVVREIPTIALAQAHGVTVYNRRLSGFETTAAGTRGNLALLEARNA</sequence>
<keyword evidence="2 3" id="KW-0732">Signal</keyword>
<gene>
    <name evidence="5" type="ORF">Q8947_10405</name>
</gene>
<dbReference type="PIRSF" id="PIRSF002741">
    <property type="entry name" value="MppA"/>
    <property type="match status" value="1"/>
</dbReference>
<dbReference type="PANTHER" id="PTHR30290">
    <property type="entry name" value="PERIPLASMIC BINDING COMPONENT OF ABC TRANSPORTER"/>
    <property type="match status" value="1"/>
</dbReference>
<dbReference type="Gene3D" id="3.10.105.10">
    <property type="entry name" value="Dipeptide-binding Protein, Domain 3"/>
    <property type="match status" value="1"/>
</dbReference>
<dbReference type="EMBL" id="JAUZQE010000023">
    <property type="protein sequence ID" value="MDR4126390.1"/>
    <property type="molecule type" value="Genomic_DNA"/>
</dbReference>
<dbReference type="PANTHER" id="PTHR30290:SF38">
    <property type="entry name" value="D,D-DIPEPTIDE-BINDING PERIPLASMIC PROTEIN DDPA-RELATED"/>
    <property type="match status" value="1"/>
</dbReference>
<dbReference type="RefSeq" id="WP_165277491.1">
    <property type="nucleotide sequence ID" value="NZ_JAUZQE010000023.1"/>
</dbReference>
<feature type="domain" description="Solute-binding protein family 5" evidence="4">
    <location>
        <begin position="86"/>
        <end position="450"/>
    </location>
</feature>
<dbReference type="Proteomes" id="UP001232156">
    <property type="component" value="Unassembled WGS sequence"/>
</dbReference>
<evidence type="ECO:0000256" key="3">
    <source>
        <dbReference type="SAM" id="SignalP"/>
    </source>
</evidence>
<dbReference type="InterPro" id="IPR006311">
    <property type="entry name" value="TAT_signal"/>
</dbReference>